<dbReference type="PRINTS" id="PR01021">
    <property type="entry name" value="OMPADOMAIN"/>
</dbReference>
<name>A0A2W4T2X5_9GAMM</name>
<comment type="similarity">
    <text evidence="8">Belongs to the Pal lipoprotein family.</text>
</comment>
<dbReference type="PANTHER" id="PTHR30329">
    <property type="entry name" value="STATOR ELEMENT OF FLAGELLAR MOTOR COMPLEX"/>
    <property type="match status" value="1"/>
</dbReference>
<keyword evidence="5 8" id="KW-0998">Cell outer membrane</keyword>
<dbReference type="InterPro" id="IPR014169">
    <property type="entry name" value="Pal_lipo_C"/>
</dbReference>
<accession>A0A2W4T2X5</accession>
<dbReference type="InterPro" id="IPR050330">
    <property type="entry name" value="Bact_OuterMem_StrucFunc"/>
</dbReference>
<proteinExistence type="inferred from homology"/>
<evidence type="ECO:0000256" key="5">
    <source>
        <dbReference type="ARBA" id="ARBA00023237"/>
    </source>
</evidence>
<feature type="domain" description="OmpA-like" evidence="10">
    <location>
        <begin position="62"/>
        <end position="178"/>
    </location>
</feature>
<dbReference type="Pfam" id="PF00691">
    <property type="entry name" value="OmpA"/>
    <property type="match status" value="1"/>
</dbReference>
<dbReference type="PROSITE" id="PS51257">
    <property type="entry name" value="PROKAR_LIPOPROTEIN"/>
    <property type="match status" value="1"/>
</dbReference>
<comment type="subcellular location">
    <subcellularLocation>
        <location evidence="8">Cell outer membrane</location>
        <topology evidence="8">Lipid-anchor</topology>
    </subcellularLocation>
</comment>
<comment type="caution">
    <text evidence="11">The sequence shown here is derived from an EMBL/GenBank/DDBJ whole genome shotgun (WGS) entry which is preliminary data.</text>
</comment>
<dbReference type="PANTHER" id="PTHR30329:SF21">
    <property type="entry name" value="LIPOPROTEIN YIAD-RELATED"/>
    <property type="match status" value="1"/>
</dbReference>
<keyword evidence="7 8" id="KW-0131">Cell cycle</keyword>
<dbReference type="NCBIfam" id="TIGR02802">
    <property type="entry name" value="Pal_lipo"/>
    <property type="match status" value="1"/>
</dbReference>
<dbReference type="EMBL" id="QJPH01000255">
    <property type="protein sequence ID" value="PZN81770.1"/>
    <property type="molecule type" value="Genomic_DNA"/>
</dbReference>
<evidence type="ECO:0000256" key="1">
    <source>
        <dbReference type="ARBA" id="ARBA00022618"/>
    </source>
</evidence>
<evidence type="ECO:0000313" key="12">
    <source>
        <dbReference type="Proteomes" id="UP000249396"/>
    </source>
</evidence>
<dbReference type="InterPro" id="IPR006690">
    <property type="entry name" value="OMPA-like_CS"/>
</dbReference>
<feature type="chain" id="PRO_5015942709" description="Peptidoglycan-associated lipoprotein" evidence="9">
    <location>
        <begin position="18"/>
        <end position="178"/>
    </location>
</feature>
<dbReference type="AlphaFoldDB" id="A0A2W4T2X5"/>
<dbReference type="GO" id="GO:0009279">
    <property type="term" value="C:cell outer membrane"/>
    <property type="evidence" value="ECO:0007669"/>
    <property type="project" value="UniProtKB-SubCell"/>
</dbReference>
<dbReference type="GO" id="GO:0051301">
    <property type="term" value="P:cell division"/>
    <property type="evidence" value="ECO:0007669"/>
    <property type="project" value="UniProtKB-UniRule"/>
</dbReference>
<reference evidence="11 12" key="1">
    <citation type="journal article" date="2018" name="Aquat. Microb. Ecol.">
        <title>Gammaproteobacterial methanotrophs dominate.</title>
        <authorList>
            <person name="Rissanen A.J."/>
            <person name="Saarenheimo J."/>
            <person name="Tiirola M."/>
            <person name="Peura S."/>
            <person name="Aalto S.L."/>
            <person name="Karvinen A."/>
            <person name="Nykanen H."/>
        </authorList>
    </citation>
    <scope>NUCLEOTIDE SEQUENCE [LARGE SCALE GENOMIC DNA]</scope>
    <source>
        <strain evidence="11">AMbin10</strain>
    </source>
</reference>
<dbReference type="PROSITE" id="PS01068">
    <property type="entry name" value="OMPA_1"/>
    <property type="match status" value="1"/>
</dbReference>
<protein>
    <recommendedName>
        <fullName evidence="8">Peptidoglycan-associated lipoprotein</fullName>
        <shortName evidence="8">PAL</shortName>
    </recommendedName>
</protein>
<dbReference type="InterPro" id="IPR006665">
    <property type="entry name" value="OmpA-like"/>
</dbReference>
<keyword evidence="1 8" id="KW-0132">Cell division</keyword>
<evidence type="ECO:0000256" key="6">
    <source>
        <dbReference type="ARBA" id="ARBA00023288"/>
    </source>
</evidence>
<evidence type="ECO:0000313" key="11">
    <source>
        <dbReference type="EMBL" id="PZN81770.1"/>
    </source>
</evidence>
<dbReference type="InterPro" id="IPR036737">
    <property type="entry name" value="OmpA-like_sf"/>
</dbReference>
<dbReference type="HAMAP" id="MF_02204">
    <property type="entry name" value="Pal"/>
    <property type="match status" value="1"/>
</dbReference>
<comment type="function">
    <text evidence="8">Part of the Tol-Pal system, which plays a role in outer membrane invagination during cell division and is important for maintaining outer membrane integrity.</text>
</comment>
<organism evidence="11 12">
    <name type="scientific">Candidatus Methylumidiphilus alinenensis</name>
    <dbReference type="NCBI Taxonomy" id="2202197"/>
    <lineage>
        <taxon>Bacteria</taxon>
        <taxon>Pseudomonadati</taxon>
        <taxon>Pseudomonadota</taxon>
        <taxon>Gammaproteobacteria</taxon>
        <taxon>Methylococcales</taxon>
        <taxon>Candidatus Methylumidiphilus</taxon>
    </lineage>
</organism>
<dbReference type="Gene3D" id="3.30.1330.60">
    <property type="entry name" value="OmpA-like domain"/>
    <property type="match status" value="1"/>
</dbReference>
<dbReference type="PROSITE" id="PS51123">
    <property type="entry name" value="OMPA_2"/>
    <property type="match status" value="1"/>
</dbReference>
<evidence type="ECO:0000256" key="2">
    <source>
        <dbReference type="ARBA" id="ARBA00022729"/>
    </source>
</evidence>
<sequence length="178" mass="19260">MKFLQTCGVLLATAIFAVGCSSSGRMKTHGSDIPDIGKYSDGPSVNYHAAGAGTQNGGTSPDEPNGLLSKRIIYFVYDSSEVQPEYLSVINNHANYLASNKAVSVILEGHADERGSPEYNVALGEQRARSVAKLMKLQGVADSQIQLVSYGEEKPAVTGHDENAWLQNRRVEITYPER</sequence>
<keyword evidence="3 8" id="KW-0472">Membrane</keyword>
<evidence type="ECO:0000259" key="10">
    <source>
        <dbReference type="PROSITE" id="PS51123"/>
    </source>
</evidence>
<dbReference type="InterPro" id="IPR039001">
    <property type="entry name" value="Pal"/>
</dbReference>
<keyword evidence="4 8" id="KW-0564">Palmitate</keyword>
<evidence type="ECO:0000256" key="9">
    <source>
        <dbReference type="SAM" id="SignalP"/>
    </source>
</evidence>
<dbReference type="CDD" id="cd07185">
    <property type="entry name" value="OmpA_C-like"/>
    <property type="match status" value="1"/>
</dbReference>
<evidence type="ECO:0000256" key="4">
    <source>
        <dbReference type="ARBA" id="ARBA00023139"/>
    </source>
</evidence>
<dbReference type="SUPFAM" id="SSF103088">
    <property type="entry name" value="OmpA-like"/>
    <property type="match status" value="1"/>
</dbReference>
<evidence type="ECO:0000256" key="3">
    <source>
        <dbReference type="ARBA" id="ARBA00023136"/>
    </source>
</evidence>
<keyword evidence="2 8" id="KW-0732">Signal</keyword>
<evidence type="ECO:0000256" key="8">
    <source>
        <dbReference type="HAMAP-Rule" id="MF_02204"/>
    </source>
</evidence>
<feature type="signal peptide" evidence="9">
    <location>
        <begin position="1"/>
        <end position="17"/>
    </location>
</feature>
<dbReference type="InterPro" id="IPR006664">
    <property type="entry name" value="OMP_bac"/>
</dbReference>
<dbReference type="Proteomes" id="UP000249396">
    <property type="component" value="Unassembled WGS sequence"/>
</dbReference>
<comment type="subunit">
    <text evidence="8">The Tol-Pal system is composed of five core proteins: the inner membrane proteins TolA, TolQ and TolR, the periplasmic protein TolB and the outer membrane protein Pal. They form a network linking the inner and outer membranes and the peptidoglycan layer.</text>
</comment>
<evidence type="ECO:0000256" key="7">
    <source>
        <dbReference type="ARBA" id="ARBA00023306"/>
    </source>
</evidence>
<gene>
    <name evidence="8 11" type="primary">pal</name>
    <name evidence="11" type="ORF">DM484_07635</name>
</gene>
<keyword evidence="6 8" id="KW-0449">Lipoprotein</keyword>